<reference evidence="1 2" key="1">
    <citation type="submission" date="2020-09" db="EMBL/GenBank/DDBJ databases">
        <title>Roseomonas.</title>
        <authorList>
            <person name="Zhu W."/>
        </authorList>
    </citation>
    <scope>NUCLEOTIDE SEQUENCE [LARGE SCALE GENOMIC DNA]</scope>
    <source>
        <strain evidence="1 2">573</strain>
    </source>
</reference>
<comment type="caution">
    <text evidence="1">The sequence shown here is derived from an EMBL/GenBank/DDBJ whole genome shotgun (WGS) entry which is preliminary data.</text>
</comment>
<gene>
    <name evidence="1" type="ORF">IAI61_22650</name>
</gene>
<protein>
    <recommendedName>
        <fullName evidence="3">Phage portal protein</fullName>
    </recommendedName>
</protein>
<dbReference type="RefSeq" id="WP_207444086.1">
    <property type="nucleotide sequence ID" value="NZ_CP061184.1"/>
</dbReference>
<dbReference type="EMBL" id="JACTNG010000023">
    <property type="protein sequence ID" value="MBO1081831.1"/>
    <property type="molecule type" value="Genomic_DNA"/>
</dbReference>
<dbReference type="Proteomes" id="UP001518989">
    <property type="component" value="Unassembled WGS sequence"/>
</dbReference>
<evidence type="ECO:0000313" key="2">
    <source>
        <dbReference type="Proteomes" id="UP001518989"/>
    </source>
</evidence>
<proteinExistence type="predicted"/>
<organism evidence="1 2">
    <name type="scientific">Roseomonas haemaphysalidis</name>
    <dbReference type="NCBI Taxonomy" id="2768162"/>
    <lineage>
        <taxon>Bacteria</taxon>
        <taxon>Pseudomonadati</taxon>
        <taxon>Pseudomonadota</taxon>
        <taxon>Alphaproteobacteria</taxon>
        <taxon>Acetobacterales</taxon>
        <taxon>Roseomonadaceae</taxon>
        <taxon>Roseomonas</taxon>
    </lineage>
</organism>
<name>A0ABS3KZU5_9PROT</name>
<evidence type="ECO:0000313" key="1">
    <source>
        <dbReference type="EMBL" id="MBO1081831.1"/>
    </source>
</evidence>
<keyword evidence="2" id="KW-1185">Reference proteome</keyword>
<accession>A0ABS3KZU5</accession>
<evidence type="ECO:0008006" key="3">
    <source>
        <dbReference type="Google" id="ProtNLM"/>
    </source>
</evidence>
<sequence>MKRDMASLSRSSVKVGITHAGDGDGETVEHAVLNEFGTEHIPARPFMRRTADTHEKDTYRIARASVASMLVGRLSVDGVLEQMGSFYRGWMRGMLNTSKSWAVPNAPRTLEMKKGDKPLFDTGDVERSINYEKVRR</sequence>